<evidence type="ECO:0000313" key="6">
    <source>
        <dbReference type="Proteomes" id="UP000265366"/>
    </source>
</evidence>
<evidence type="ECO:0000256" key="3">
    <source>
        <dbReference type="ARBA" id="ARBA00023163"/>
    </source>
</evidence>
<dbReference type="Pfam" id="PF17874">
    <property type="entry name" value="TPR_MalT"/>
    <property type="match status" value="1"/>
</dbReference>
<accession>A0A3A1P743</accession>
<gene>
    <name evidence="5" type="ORF">D2V17_11330</name>
</gene>
<reference evidence="5 6" key="1">
    <citation type="submission" date="2018-08" db="EMBL/GenBank/DDBJ databases">
        <title>Erythrobacter zhengii sp.nov., a bacterium isolated from deep-sea sediment.</title>
        <authorList>
            <person name="Fang C."/>
            <person name="Wu Y.-H."/>
            <person name="Sun C."/>
            <person name="Wang H."/>
            <person name="Cheng H."/>
            <person name="Meng F.-X."/>
            <person name="Wang C.-S."/>
            <person name="Xu X.-W."/>
        </authorList>
    </citation>
    <scope>NUCLEOTIDE SEQUENCE [LARGE SCALE GENOMIC DNA]</scope>
    <source>
        <strain evidence="5 6">CCTCC AB 2015396</strain>
    </source>
</reference>
<dbReference type="GO" id="GO:0006355">
    <property type="term" value="P:regulation of DNA-templated transcription"/>
    <property type="evidence" value="ECO:0007669"/>
    <property type="project" value="InterPro"/>
</dbReference>
<dbReference type="Gene3D" id="1.25.40.10">
    <property type="entry name" value="Tetratricopeptide repeat domain"/>
    <property type="match status" value="1"/>
</dbReference>
<dbReference type="PRINTS" id="PR00038">
    <property type="entry name" value="HTHLUXR"/>
</dbReference>
<dbReference type="InterPro" id="IPR059106">
    <property type="entry name" value="WHD_MalT"/>
</dbReference>
<dbReference type="PROSITE" id="PS50043">
    <property type="entry name" value="HTH_LUXR_2"/>
    <property type="match status" value="1"/>
</dbReference>
<dbReference type="InterPro" id="IPR016032">
    <property type="entry name" value="Sig_transdc_resp-reg_C-effctor"/>
</dbReference>
<dbReference type="SUPFAM" id="SSF46894">
    <property type="entry name" value="C-terminal effector domain of the bipartite response regulators"/>
    <property type="match status" value="1"/>
</dbReference>
<keyword evidence="6" id="KW-1185">Reference proteome</keyword>
<dbReference type="InterPro" id="IPR000792">
    <property type="entry name" value="Tscrpt_reg_LuxR_C"/>
</dbReference>
<dbReference type="Proteomes" id="UP000265366">
    <property type="component" value="Unassembled WGS sequence"/>
</dbReference>
<sequence>MRTARVRYRPPASSALLVQRERLLDRESAIRDAKVTLVQAAAGYGKTTLLAEWYRRLSKERGIALWVPIDATIGDSRDLFEALAKALEAADVTIEEIKVLLSAEGFAANNVLVAAISDAIATIDSDVFIFLDDLHFLLRSEAKSALVALLRDLPGNAHIIMGSREVHDLPLARLRSRGELVELYEHDLRFADEETEAFLQQAGQTHLSRDDIARINASTEGWATGLRLLSLAIADGDDVPLLEPEKGSRRKYAAFFAEEVFNNRSPEVQEFLLSTACLGRVCASLANAVTGNKDAAGLLAEIESAGLFLVALDEDGQWYRYHHLFSDFLKRRLEAREPGGMARRCGEAARWFADNDLLPEAFEHAMLANDPYLAALILDRRCQSMFYSGELRSFVGLAEQLPAAALNKFPHILFTQAWLLIISWRFSEAEDVLAASRDRLRQLDEAGVDDRTDRASLQFLQIHREMMLALFTDRMTETRELLAQLETAEPISDHYILGTVYTSHLYHGLQRPARCEIDDLDAQAQQHYRRTGSIFVRIWHHSVVGLALLRRGDLSRALPALELAMASAQRLAGETSELAAIPGLLMAEVHYERDDRTEAARLIATYEELGRGLGYVDQRVASLMVAVRLRQIGKETQIVEHLLADAAALASAHGFERLRLSVAAEAARHYLLEGRLDRIGRFVRRGDVSTELKDHFPAAQKSLLDEARALLAVRLAQARGEFANAAVVASRWADLYLKGGWRTAAVRWSVRAATLEALNGDRSQARRTLLGAALHGRDAGLVRSFLDGGEVVMSLLAGRGVDGATGEEGSSLDGYLAMLVQRWNGEQGNLPSNAAKTDRFFGESDLISALDALTEREVDILRRVGNGQLNREIADAVGLTEGSVKWYLNRIYGKIGVSRRAQAVKRARQMGIIV</sequence>
<organism evidence="5 6">
    <name type="scientific">Aurantiacibacter xanthus</name>
    <dbReference type="NCBI Taxonomy" id="1784712"/>
    <lineage>
        <taxon>Bacteria</taxon>
        <taxon>Pseudomonadati</taxon>
        <taxon>Pseudomonadota</taxon>
        <taxon>Alphaproteobacteria</taxon>
        <taxon>Sphingomonadales</taxon>
        <taxon>Erythrobacteraceae</taxon>
        <taxon>Aurantiacibacter</taxon>
    </lineage>
</organism>
<dbReference type="InterPro" id="IPR011990">
    <property type="entry name" value="TPR-like_helical_dom_sf"/>
</dbReference>
<dbReference type="PANTHER" id="PTHR43214:SF41">
    <property type="entry name" value="NITRATE_NITRITE RESPONSE REGULATOR PROTEIN NARP"/>
    <property type="match status" value="1"/>
</dbReference>
<comment type="caution">
    <text evidence="5">The sequence shown here is derived from an EMBL/GenBank/DDBJ whole genome shotgun (WGS) entry which is preliminary data.</text>
</comment>
<dbReference type="OrthoDB" id="9807052at2"/>
<dbReference type="Pfam" id="PF25873">
    <property type="entry name" value="WHD_MalT"/>
    <property type="match status" value="1"/>
</dbReference>
<feature type="domain" description="HTH luxR-type" evidence="4">
    <location>
        <begin position="846"/>
        <end position="911"/>
    </location>
</feature>
<dbReference type="PROSITE" id="PS00622">
    <property type="entry name" value="HTH_LUXR_1"/>
    <property type="match status" value="1"/>
</dbReference>
<name>A0A3A1P743_9SPHN</name>
<evidence type="ECO:0000259" key="4">
    <source>
        <dbReference type="PROSITE" id="PS50043"/>
    </source>
</evidence>
<dbReference type="RefSeq" id="WP_022684065.1">
    <property type="nucleotide sequence ID" value="NZ_QXFM01000102.1"/>
</dbReference>
<protein>
    <submittedName>
        <fullName evidence="5">LuxR family transcriptional regulator</fullName>
    </submittedName>
</protein>
<dbReference type="InterPro" id="IPR027417">
    <property type="entry name" value="P-loop_NTPase"/>
</dbReference>
<proteinExistence type="predicted"/>
<dbReference type="Pfam" id="PF00196">
    <property type="entry name" value="GerE"/>
    <property type="match status" value="1"/>
</dbReference>
<dbReference type="InterPro" id="IPR039420">
    <property type="entry name" value="WalR-like"/>
</dbReference>
<dbReference type="SMART" id="SM00421">
    <property type="entry name" value="HTH_LUXR"/>
    <property type="match status" value="1"/>
</dbReference>
<dbReference type="EMBL" id="QXFM01000102">
    <property type="protein sequence ID" value="RIV84858.1"/>
    <property type="molecule type" value="Genomic_DNA"/>
</dbReference>
<keyword evidence="2" id="KW-0238">DNA-binding</keyword>
<dbReference type="SUPFAM" id="SSF52540">
    <property type="entry name" value="P-loop containing nucleoside triphosphate hydrolases"/>
    <property type="match status" value="1"/>
</dbReference>
<evidence type="ECO:0000256" key="1">
    <source>
        <dbReference type="ARBA" id="ARBA00023015"/>
    </source>
</evidence>
<dbReference type="InterPro" id="IPR041617">
    <property type="entry name" value="TPR_MalT"/>
</dbReference>
<dbReference type="AlphaFoldDB" id="A0A3A1P743"/>
<evidence type="ECO:0000313" key="5">
    <source>
        <dbReference type="EMBL" id="RIV84858.1"/>
    </source>
</evidence>
<dbReference type="Gene3D" id="1.10.10.10">
    <property type="entry name" value="Winged helix-like DNA-binding domain superfamily/Winged helix DNA-binding domain"/>
    <property type="match status" value="1"/>
</dbReference>
<evidence type="ECO:0000256" key="2">
    <source>
        <dbReference type="ARBA" id="ARBA00023125"/>
    </source>
</evidence>
<keyword evidence="1" id="KW-0805">Transcription regulation</keyword>
<dbReference type="CDD" id="cd06170">
    <property type="entry name" value="LuxR_C_like"/>
    <property type="match status" value="1"/>
</dbReference>
<dbReference type="Gene3D" id="3.40.50.300">
    <property type="entry name" value="P-loop containing nucleotide triphosphate hydrolases"/>
    <property type="match status" value="1"/>
</dbReference>
<keyword evidence="3" id="KW-0804">Transcription</keyword>
<dbReference type="InterPro" id="IPR036388">
    <property type="entry name" value="WH-like_DNA-bd_sf"/>
</dbReference>
<dbReference type="PANTHER" id="PTHR43214">
    <property type="entry name" value="TWO-COMPONENT RESPONSE REGULATOR"/>
    <property type="match status" value="1"/>
</dbReference>
<dbReference type="GO" id="GO:0003677">
    <property type="term" value="F:DNA binding"/>
    <property type="evidence" value="ECO:0007669"/>
    <property type="project" value="UniProtKB-KW"/>
</dbReference>